<feature type="region of interest" description="Disordered" evidence="3">
    <location>
        <begin position="1"/>
        <end position="68"/>
    </location>
</feature>
<evidence type="ECO:0000256" key="3">
    <source>
        <dbReference type="SAM" id="MobiDB-lite"/>
    </source>
</evidence>
<name>A0A1R0H9B1_9FUNG</name>
<feature type="region of interest" description="Disordered" evidence="3">
    <location>
        <begin position="270"/>
        <end position="297"/>
    </location>
</feature>
<evidence type="ECO:0000256" key="1">
    <source>
        <dbReference type="ARBA" id="ARBA00022614"/>
    </source>
</evidence>
<dbReference type="InterPro" id="IPR003591">
    <property type="entry name" value="Leu-rich_rpt_typical-subtyp"/>
</dbReference>
<protein>
    <submittedName>
        <fullName evidence="4">Septation initiation network scaffold protein cdc11</fullName>
    </submittedName>
</protein>
<dbReference type="EMBL" id="LSSL01000004">
    <property type="protein sequence ID" value="OLY85782.1"/>
    <property type="molecule type" value="Genomic_DNA"/>
</dbReference>
<gene>
    <name evidence="4" type="ORF">AYI68_g13</name>
</gene>
<comment type="caution">
    <text evidence="4">The sequence shown here is derived from an EMBL/GenBank/DDBJ whole genome shotgun (WGS) entry which is preliminary data.</text>
</comment>
<feature type="compositionally biased region" description="Basic and acidic residues" evidence="3">
    <location>
        <begin position="23"/>
        <end position="54"/>
    </location>
</feature>
<dbReference type="SMART" id="SM00365">
    <property type="entry name" value="LRR_SD22"/>
    <property type="match status" value="6"/>
</dbReference>
<dbReference type="Gene3D" id="3.80.10.10">
    <property type="entry name" value="Ribonuclease Inhibitor"/>
    <property type="match status" value="3"/>
</dbReference>
<accession>A0A1R0H9B1</accession>
<keyword evidence="2" id="KW-0677">Repeat</keyword>
<dbReference type="InterPro" id="IPR052574">
    <property type="entry name" value="CDIRP"/>
</dbReference>
<sequence length="1483" mass="167415">MWKIQERFNKAIGNSSNSTKIKRSNEKKNIFGKNKNPDRNDDPKPQSIPKDFKDGLSFPVNEGNKSSENIVENPSFHPSAAKNNEIFSLKESLARSKLDFLDEISNMSQEKTAIPDNSQEISINSPNQITNISPTEKEIIKSPNLISEDTFLFNPDVSNDSNFNFEGQLSNIFSPLMIERLFNQNNSNQTAISESEDNVKKILWGDDVIGAQSSVLNSYTHNKNEDVDISVMINELNINPSPMQDQNINYTSFEDFDYKVSQDDIIYQSNTSLNSHNTPQSKTSQEKSTPSLQSSKHLSLISEENYPSLHNYSDMNNEKENYTNPKLSIYKESSFSKTEPDFYYAQKIDYNHQSFEPFGNHILQRGTVAGTANPRPGYKNFYNSDTTQKTSANLGSAKDIFSRNPNFDSVNNDSKLISEFLVSKDSHSLDENFFYDSQNIPHISKVTDPDNFPHDSYSKALKRANLPSVKGYQGESHIPSRNQSTSSFLQNPSIINPNEFVPKNNNGSDKSTISNKTSKSQMVLLTPDDFAIPLPDRIGDMVLDKKKKQWINVSKLNSSNISLNLPIIEENKYFPTVRGPVSIETNIGNEKITLKNNKTYSSYGSRNSFNMSRSLAELESRESLVRTDLLKNKSYIKNGLYGSPQNRIATRNLLDVSQNSTKSSNIKNNDSKIFDEAEASKFDEIYLQPSKKKSLLKFTQKDDPKTDVESKNSKRLNLNSNLLPEKIIQSSIKSEIQGNRDGSSKQNNQIIYAAGTEKNSDTLMSRLNSFKNEFNDLTTLSLRSMGIRNLLGLSSRYPDLEVLDVFDNKISSFDGIPSNLISFHAGNNWFSIGSDSLAPKLSKFLPHLEFIDLSENQVSNLDIFSGLLHLRVLILNRNQISNLSTLKNVRRLSSLSVSDNFIKAIDLSHKDLVSLEYLNLSNNRIEIFENIDNFSNLKKLTLESNDIRMWRIQKPLERLTSLSLSGNHKLFRSSDDTFDNAGFCDFFPSLKSLFLDGVHIRSIGKAETLSVKDRYNSIIKTRTNFYTSSNNSLDSLINNKPEYYDNVLTGSASSLHKLKKSSDGVDVPISNNPLSGTLQYLSIKGSAKTRNSETKINFGNMPNLKKLYVSMRKVDLEISDNRLDPLPINGPTGLPRLQFLTALELVGCKISELPSNIGFALPQLEILDVSLNKDLHSLPKSLSKCKKLTILRCQFTAIGCGFHNIEKKNPIMSPQVTQFNRQRYSGDFSTLSKVNFDSKKALHSFEGNLSDSIPLESWLENLVVSLKGLNRLIEFDIRGCPLTRYMYSPLDELSDFIIPKYIPKVRSSGTFQSSINSKNVNNFQIASQVSLDINKNLISSSLSPQNKKLMYSQIESLANCKTSSNNLPNTELEYSHQEAEVISKDGFSALLKFNQSYVEPQKNQAGPSSRYDGVGGQYRIYGYSSDLSIKAAEEWARTDEAFEAWISKIIIGRNLMEYRRFYRSTIINLLPKLKWLDGIECEH</sequence>
<keyword evidence="5" id="KW-1185">Reference proteome</keyword>
<dbReference type="PROSITE" id="PS51450">
    <property type="entry name" value="LRR"/>
    <property type="match status" value="4"/>
</dbReference>
<dbReference type="SUPFAM" id="SSF52058">
    <property type="entry name" value="L domain-like"/>
    <property type="match status" value="1"/>
</dbReference>
<dbReference type="Pfam" id="PF13855">
    <property type="entry name" value="LRR_8"/>
    <property type="match status" value="1"/>
</dbReference>
<reference evidence="4 5" key="1">
    <citation type="journal article" date="2016" name="Mol. Biol. Evol.">
        <title>Genome-Wide Survey of Gut Fungi (Harpellales) Reveals the First Horizontally Transferred Ubiquitin Gene from a Mosquito Host.</title>
        <authorList>
            <person name="Wang Y."/>
            <person name="White M.M."/>
            <person name="Kvist S."/>
            <person name="Moncalvo J.M."/>
        </authorList>
    </citation>
    <scope>NUCLEOTIDE SEQUENCE [LARGE SCALE GENOMIC DNA]</scope>
    <source>
        <strain evidence="4 5">ALG-7-W6</strain>
    </source>
</reference>
<dbReference type="InterPro" id="IPR001611">
    <property type="entry name" value="Leu-rich_rpt"/>
</dbReference>
<evidence type="ECO:0000313" key="5">
    <source>
        <dbReference type="Proteomes" id="UP000187455"/>
    </source>
</evidence>
<dbReference type="Proteomes" id="UP000187455">
    <property type="component" value="Unassembled WGS sequence"/>
</dbReference>
<dbReference type="OrthoDB" id="7451790at2759"/>
<evidence type="ECO:0000256" key="2">
    <source>
        <dbReference type="ARBA" id="ARBA00022737"/>
    </source>
</evidence>
<dbReference type="PANTHER" id="PTHR47566">
    <property type="match status" value="1"/>
</dbReference>
<dbReference type="STRING" id="133383.A0A1R0H9B1"/>
<dbReference type="GO" id="GO:0035591">
    <property type="term" value="F:signaling adaptor activity"/>
    <property type="evidence" value="ECO:0007669"/>
    <property type="project" value="TreeGrafter"/>
</dbReference>
<dbReference type="SUPFAM" id="SSF52047">
    <property type="entry name" value="RNI-like"/>
    <property type="match status" value="1"/>
</dbReference>
<organism evidence="4 5">
    <name type="scientific">Smittium mucronatum</name>
    <dbReference type="NCBI Taxonomy" id="133383"/>
    <lineage>
        <taxon>Eukaryota</taxon>
        <taxon>Fungi</taxon>
        <taxon>Fungi incertae sedis</taxon>
        <taxon>Zoopagomycota</taxon>
        <taxon>Kickxellomycotina</taxon>
        <taxon>Harpellomycetes</taxon>
        <taxon>Harpellales</taxon>
        <taxon>Legeriomycetaceae</taxon>
        <taxon>Smittium</taxon>
    </lineage>
</organism>
<dbReference type="PANTHER" id="PTHR47566:SF1">
    <property type="entry name" value="PROTEIN NUD1"/>
    <property type="match status" value="1"/>
</dbReference>
<dbReference type="SMART" id="SM00369">
    <property type="entry name" value="LRR_TYP"/>
    <property type="match status" value="6"/>
</dbReference>
<proteinExistence type="predicted"/>
<dbReference type="InterPro" id="IPR032675">
    <property type="entry name" value="LRR_dom_sf"/>
</dbReference>
<keyword evidence="1" id="KW-0433">Leucine-rich repeat</keyword>
<evidence type="ECO:0000313" key="4">
    <source>
        <dbReference type="EMBL" id="OLY85782.1"/>
    </source>
</evidence>